<keyword evidence="2" id="KW-0648">Protein biosynthesis</keyword>
<sequence>MTVKRIKKYGAEILREKSKEITDFGKKTRDLFDNLEDTLAKAGGLGLAAPQIGIGLRAFVAFDKDKRRIFRIVNPEVLYTDDEEEIDMEGCLSFPEIFFSINRPKSVLIRGLTNSGKKIEIKAEGLLARCFLHEIEHLDGILIIDHASSQEKQFWQERLKQITSSTKK</sequence>
<comment type="cofactor">
    <cofactor evidence="2">
        <name>Fe(2+)</name>
        <dbReference type="ChEBI" id="CHEBI:29033"/>
    </cofactor>
    <text evidence="2">Binds 1 Fe(2+) ion.</text>
</comment>
<accession>A0A1V6C5S1</accession>
<organism evidence="3">
    <name type="scientific">candidate division TA06 bacterium ADurb.Bin131</name>
    <dbReference type="NCBI Taxonomy" id="1852827"/>
    <lineage>
        <taxon>Bacteria</taxon>
        <taxon>Bacteria division TA06</taxon>
    </lineage>
</organism>
<dbReference type="HAMAP" id="MF_00163">
    <property type="entry name" value="Pep_deformylase"/>
    <property type="match status" value="1"/>
</dbReference>
<comment type="function">
    <text evidence="2">Removes the formyl group from the N-terminal Met of newly synthesized proteins. Requires at least a dipeptide for an efficient rate of reaction. N-terminal L-methionine is a prerequisite for activity but the enzyme has broad specificity at other positions.</text>
</comment>
<feature type="active site" evidence="2">
    <location>
        <position position="134"/>
    </location>
</feature>
<keyword evidence="2" id="KW-0479">Metal-binding</keyword>
<comment type="catalytic activity">
    <reaction evidence="2">
        <text>N-terminal N-formyl-L-methionyl-[peptide] + H2O = N-terminal L-methionyl-[peptide] + formate</text>
        <dbReference type="Rhea" id="RHEA:24420"/>
        <dbReference type="Rhea" id="RHEA-COMP:10639"/>
        <dbReference type="Rhea" id="RHEA-COMP:10640"/>
        <dbReference type="ChEBI" id="CHEBI:15377"/>
        <dbReference type="ChEBI" id="CHEBI:15740"/>
        <dbReference type="ChEBI" id="CHEBI:49298"/>
        <dbReference type="ChEBI" id="CHEBI:64731"/>
        <dbReference type="EC" id="3.5.1.88"/>
    </reaction>
</comment>
<dbReference type="InterPro" id="IPR023635">
    <property type="entry name" value="Peptide_deformylase"/>
</dbReference>
<gene>
    <name evidence="2 3" type="primary">def</name>
    <name evidence="3" type="ORF">BWX89_01449</name>
</gene>
<dbReference type="InterPro" id="IPR036821">
    <property type="entry name" value="Peptide_deformylase_sf"/>
</dbReference>
<dbReference type="NCBIfam" id="NF001159">
    <property type="entry name" value="PRK00150.1-3"/>
    <property type="match status" value="1"/>
</dbReference>
<proteinExistence type="inferred from homology"/>
<dbReference type="PANTHER" id="PTHR10458">
    <property type="entry name" value="PEPTIDE DEFORMYLASE"/>
    <property type="match status" value="1"/>
</dbReference>
<dbReference type="AlphaFoldDB" id="A0A1V6C5S1"/>
<name>A0A1V6C5S1_UNCT6</name>
<evidence type="ECO:0000256" key="2">
    <source>
        <dbReference type="HAMAP-Rule" id="MF_00163"/>
    </source>
</evidence>
<dbReference type="GO" id="GO:0042586">
    <property type="term" value="F:peptide deformylase activity"/>
    <property type="evidence" value="ECO:0007669"/>
    <property type="project" value="UniProtKB-UniRule"/>
</dbReference>
<feature type="binding site" evidence="2">
    <location>
        <position position="91"/>
    </location>
    <ligand>
        <name>Fe cation</name>
        <dbReference type="ChEBI" id="CHEBI:24875"/>
    </ligand>
</feature>
<dbReference type="EC" id="3.5.1.88" evidence="2"/>
<dbReference type="Proteomes" id="UP000485562">
    <property type="component" value="Unassembled WGS sequence"/>
</dbReference>
<dbReference type="PIRSF" id="PIRSF004749">
    <property type="entry name" value="Pep_def"/>
    <property type="match status" value="1"/>
</dbReference>
<protein>
    <recommendedName>
        <fullName evidence="2">Peptide deformylase</fullName>
        <shortName evidence="2">PDF</shortName>
        <ecNumber evidence="2">3.5.1.88</ecNumber>
    </recommendedName>
    <alternativeName>
        <fullName evidence="2">Polypeptide deformylase</fullName>
    </alternativeName>
</protein>
<dbReference type="EMBL" id="MWDQ01000138">
    <property type="protein sequence ID" value="OQB72205.1"/>
    <property type="molecule type" value="Genomic_DNA"/>
</dbReference>
<dbReference type="GO" id="GO:0006412">
    <property type="term" value="P:translation"/>
    <property type="evidence" value="ECO:0007669"/>
    <property type="project" value="UniProtKB-UniRule"/>
</dbReference>
<dbReference type="PANTHER" id="PTHR10458:SF22">
    <property type="entry name" value="PEPTIDE DEFORMYLASE"/>
    <property type="match status" value="1"/>
</dbReference>
<keyword evidence="2 3" id="KW-0378">Hydrolase</keyword>
<feature type="binding site" evidence="2">
    <location>
        <position position="137"/>
    </location>
    <ligand>
        <name>Fe cation</name>
        <dbReference type="ChEBI" id="CHEBI:24875"/>
    </ligand>
</feature>
<evidence type="ECO:0000256" key="1">
    <source>
        <dbReference type="ARBA" id="ARBA00010759"/>
    </source>
</evidence>
<dbReference type="Pfam" id="PF01327">
    <property type="entry name" value="Pep_deformylase"/>
    <property type="match status" value="1"/>
</dbReference>
<dbReference type="Gene3D" id="3.90.45.10">
    <property type="entry name" value="Peptide deformylase"/>
    <property type="match status" value="1"/>
</dbReference>
<evidence type="ECO:0000313" key="3">
    <source>
        <dbReference type="EMBL" id="OQB72205.1"/>
    </source>
</evidence>
<dbReference type="SUPFAM" id="SSF56420">
    <property type="entry name" value="Peptide deformylase"/>
    <property type="match status" value="1"/>
</dbReference>
<dbReference type="PRINTS" id="PR01576">
    <property type="entry name" value="PDEFORMYLASE"/>
</dbReference>
<comment type="similarity">
    <text evidence="1 2">Belongs to the polypeptide deformylase family.</text>
</comment>
<feature type="binding site" evidence="2">
    <location>
        <position position="133"/>
    </location>
    <ligand>
        <name>Fe cation</name>
        <dbReference type="ChEBI" id="CHEBI:24875"/>
    </ligand>
</feature>
<dbReference type="GO" id="GO:0046872">
    <property type="term" value="F:metal ion binding"/>
    <property type="evidence" value="ECO:0007669"/>
    <property type="project" value="UniProtKB-KW"/>
</dbReference>
<dbReference type="NCBIfam" id="TIGR00079">
    <property type="entry name" value="pept_deformyl"/>
    <property type="match status" value="1"/>
</dbReference>
<dbReference type="CDD" id="cd00487">
    <property type="entry name" value="Pep_deformylase"/>
    <property type="match status" value="1"/>
</dbReference>
<comment type="caution">
    <text evidence="3">The sequence shown here is derived from an EMBL/GenBank/DDBJ whole genome shotgun (WGS) entry which is preliminary data.</text>
</comment>
<reference evidence="3" key="1">
    <citation type="submission" date="2017-02" db="EMBL/GenBank/DDBJ databases">
        <title>Delving into the versatile metabolic prowess of the omnipresent phylum Bacteroidetes.</title>
        <authorList>
            <person name="Nobu M.K."/>
            <person name="Mei R."/>
            <person name="Narihiro T."/>
            <person name="Kuroda K."/>
            <person name="Liu W.-T."/>
        </authorList>
    </citation>
    <scope>NUCLEOTIDE SEQUENCE</scope>
    <source>
        <strain evidence="3">ADurb.Bin131</strain>
    </source>
</reference>
<keyword evidence="2" id="KW-0408">Iron</keyword>